<gene>
    <name evidence="2" type="ORF">ACFQGD_20190</name>
</gene>
<name>A0ABW2C2E0_9PSEU</name>
<keyword evidence="1" id="KW-0812">Transmembrane</keyword>
<keyword evidence="1" id="KW-0472">Membrane</keyword>
<comment type="caution">
    <text evidence="2">The sequence shown here is derived from an EMBL/GenBank/DDBJ whole genome shotgun (WGS) entry which is preliminary data.</text>
</comment>
<organism evidence="2 3">
    <name type="scientific">Haloechinothrix salitolerans</name>
    <dbReference type="NCBI Taxonomy" id="926830"/>
    <lineage>
        <taxon>Bacteria</taxon>
        <taxon>Bacillati</taxon>
        <taxon>Actinomycetota</taxon>
        <taxon>Actinomycetes</taxon>
        <taxon>Pseudonocardiales</taxon>
        <taxon>Pseudonocardiaceae</taxon>
        <taxon>Haloechinothrix</taxon>
    </lineage>
</organism>
<sequence length="78" mass="8591">MNEKKVATVIAAGMATLATLSGINDITAYAISLVAYALLGVGGIAVAVALCEHYRNDRIHWYSVERIPCRRRDHIRSY</sequence>
<proteinExistence type="predicted"/>
<accession>A0ABW2C2E0</accession>
<dbReference type="Proteomes" id="UP001596337">
    <property type="component" value="Unassembled WGS sequence"/>
</dbReference>
<dbReference type="RefSeq" id="WP_345400607.1">
    <property type="nucleotide sequence ID" value="NZ_BAABLA010000101.1"/>
</dbReference>
<keyword evidence="3" id="KW-1185">Reference proteome</keyword>
<evidence type="ECO:0000313" key="3">
    <source>
        <dbReference type="Proteomes" id="UP001596337"/>
    </source>
</evidence>
<evidence type="ECO:0000256" key="1">
    <source>
        <dbReference type="SAM" id="Phobius"/>
    </source>
</evidence>
<protein>
    <submittedName>
        <fullName evidence="2">Uncharacterized protein</fullName>
    </submittedName>
</protein>
<evidence type="ECO:0000313" key="2">
    <source>
        <dbReference type="EMBL" id="MFC6869461.1"/>
    </source>
</evidence>
<reference evidence="3" key="1">
    <citation type="journal article" date="2019" name="Int. J. Syst. Evol. Microbiol.">
        <title>The Global Catalogue of Microorganisms (GCM) 10K type strain sequencing project: providing services to taxonomists for standard genome sequencing and annotation.</title>
        <authorList>
            <consortium name="The Broad Institute Genomics Platform"/>
            <consortium name="The Broad Institute Genome Sequencing Center for Infectious Disease"/>
            <person name="Wu L."/>
            <person name="Ma J."/>
        </authorList>
    </citation>
    <scope>NUCLEOTIDE SEQUENCE [LARGE SCALE GENOMIC DNA]</scope>
    <source>
        <strain evidence="3">KCTC 32255</strain>
    </source>
</reference>
<dbReference type="EMBL" id="JBHSXX010000001">
    <property type="protein sequence ID" value="MFC6869461.1"/>
    <property type="molecule type" value="Genomic_DNA"/>
</dbReference>
<keyword evidence="1" id="KW-1133">Transmembrane helix</keyword>
<feature type="transmembrane region" description="Helical" evidence="1">
    <location>
        <begin position="31"/>
        <end position="51"/>
    </location>
</feature>